<evidence type="ECO:0000256" key="3">
    <source>
        <dbReference type="PROSITE-ProRule" id="PRU00221"/>
    </source>
</evidence>
<keyword evidence="2" id="KW-0677">Repeat</keyword>
<dbReference type="Pfam" id="PF00400">
    <property type="entry name" value="WD40"/>
    <property type="match status" value="2"/>
</dbReference>
<dbReference type="Gene3D" id="2.130.10.10">
    <property type="entry name" value="YVTN repeat-like/Quinoprotein amine dehydrogenase"/>
    <property type="match status" value="2"/>
</dbReference>
<dbReference type="PROSITE" id="PS50294">
    <property type="entry name" value="WD_REPEATS_REGION"/>
    <property type="match status" value="1"/>
</dbReference>
<gene>
    <name evidence="5" type="ORF">Mal52_44150</name>
</gene>
<dbReference type="Proteomes" id="UP000319383">
    <property type="component" value="Chromosome"/>
</dbReference>
<evidence type="ECO:0000256" key="1">
    <source>
        <dbReference type="ARBA" id="ARBA00022574"/>
    </source>
</evidence>
<dbReference type="KEGG" id="sdyn:Mal52_44150"/>
<feature type="signal peptide" evidence="4">
    <location>
        <begin position="1"/>
        <end position="36"/>
    </location>
</feature>
<dbReference type="PANTHER" id="PTHR19879">
    <property type="entry name" value="TRANSCRIPTION INITIATION FACTOR TFIID"/>
    <property type="match status" value="1"/>
</dbReference>
<feature type="chain" id="PRO_5022126186" evidence="4">
    <location>
        <begin position="37"/>
        <end position="433"/>
    </location>
</feature>
<evidence type="ECO:0000256" key="2">
    <source>
        <dbReference type="ARBA" id="ARBA00022737"/>
    </source>
</evidence>
<accession>A0A517ZTW1</accession>
<keyword evidence="4" id="KW-0732">Signal</keyword>
<reference evidence="5 6" key="1">
    <citation type="submission" date="2019-02" db="EMBL/GenBank/DDBJ databases">
        <title>Deep-cultivation of Planctomycetes and their phenomic and genomic characterization uncovers novel biology.</title>
        <authorList>
            <person name="Wiegand S."/>
            <person name="Jogler M."/>
            <person name="Boedeker C."/>
            <person name="Pinto D."/>
            <person name="Vollmers J."/>
            <person name="Rivas-Marin E."/>
            <person name="Kohn T."/>
            <person name="Peeters S.H."/>
            <person name="Heuer A."/>
            <person name="Rast P."/>
            <person name="Oberbeckmann S."/>
            <person name="Bunk B."/>
            <person name="Jeske O."/>
            <person name="Meyerdierks A."/>
            <person name="Storesund J.E."/>
            <person name="Kallscheuer N."/>
            <person name="Luecker S."/>
            <person name="Lage O.M."/>
            <person name="Pohl T."/>
            <person name="Merkel B.J."/>
            <person name="Hornburger P."/>
            <person name="Mueller R.-W."/>
            <person name="Bruemmer F."/>
            <person name="Labrenz M."/>
            <person name="Spormann A.M."/>
            <person name="Op den Camp H."/>
            <person name="Overmann J."/>
            <person name="Amann R."/>
            <person name="Jetten M.S.M."/>
            <person name="Mascher T."/>
            <person name="Medema M.H."/>
            <person name="Devos D.P."/>
            <person name="Kaster A.-K."/>
            <person name="Ovreas L."/>
            <person name="Rohde M."/>
            <person name="Galperin M.Y."/>
            <person name="Jogler C."/>
        </authorList>
    </citation>
    <scope>NUCLEOTIDE SEQUENCE [LARGE SCALE GENOMIC DNA]</scope>
    <source>
        <strain evidence="5 6">Mal52</strain>
    </source>
</reference>
<dbReference type="AlphaFoldDB" id="A0A517ZTW1"/>
<dbReference type="InterPro" id="IPR019775">
    <property type="entry name" value="WD40_repeat_CS"/>
</dbReference>
<evidence type="ECO:0000313" key="6">
    <source>
        <dbReference type="Proteomes" id="UP000319383"/>
    </source>
</evidence>
<dbReference type="SMART" id="SM00320">
    <property type="entry name" value="WD40"/>
    <property type="match status" value="2"/>
</dbReference>
<organism evidence="5 6">
    <name type="scientific">Symmachiella dynata</name>
    <dbReference type="NCBI Taxonomy" id="2527995"/>
    <lineage>
        <taxon>Bacteria</taxon>
        <taxon>Pseudomonadati</taxon>
        <taxon>Planctomycetota</taxon>
        <taxon>Planctomycetia</taxon>
        <taxon>Planctomycetales</taxon>
        <taxon>Planctomycetaceae</taxon>
        <taxon>Symmachiella</taxon>
    </lineage>
</organism>
<keyword evidence="6" id="KW-1185">Reference proteome</keyword>
<evidence type="ECO:0000256" key="4">
    <source>
        <dbReference type="SAM" id="SignalP"/>
    </source>
</evidence>
<dbReference type="PROSITE" id="PS50082">
    <property type="entry name" value="WD_REPEATS_2"/>
    <property type="match status" value="2"/>
</dbReference>
<dbReference type="InterPro" id="IPR001680">
    <property type="entry name" value="WD40_rpt"/>
</dbReference>
<dbReference type="SUPFAM" id="SSF50998">
    <property type="entry name" value="Quinoprotein alcohol dehydrogenase-like"/>
    <property type="match status" value="1"/>
</dbReference>
<evidence type="ECO:0000313" key="5">
    <source>
        <dbReference type="EMBL" id="QDU45918.1"/>
    </source>
</evidence>
<keyword evidence="1 3" id="KW-0853">WD repeat</keyword>
<name>A0A517ZTW1_9PLAN</name>
<dbReference type="PROSITE" id="PS51257">
    <property type="entry name" value="PROKAR_LIPOPROTEIN"/>
    <property type="match status" value="1"/>
</dbReference>
<dbReference type="PANTHER" id="PTHR19879:SF9">
    <property type="entry name" value="TRANSCRIPTION INITIATION FACTOR TFIID SUBUNIT 5"/>
    <property type="match status" value="1"/>
</dbReference>
<protein>
    <submittedName>
        <fullName evidence="5">WD domain, G-beta repeat</fullName>
    </submittedName>
</protein>
<dbReference type="PROSITE" id="PS00678">
    <property type="entry name" value="WD_REPEATS_1"/>
    <property type="match status" value="1"/>
</dbReference>
<proteinExistence type="predicted"/>
<feature type="repeat" description="WD" evidence="3">
    <location>
        <begin position="294"/>
        <end position="335"/>
    </location>
</feature>
<feature type="repeat" description="WD" evidence="3">
    <location>
        <begin position="397"/>
        <end position="433"/>
    </location>
</feature>
<dbReference type="InterPro" id="IPR015943">
    <property type="entry name" value="WD40/YVTN_repeat-like_dom_sf"/>
</dbReference>
<dbReference type="RefSeq" id="WP_145378451.1">
    <property type="nucleotide sequence ID" value="NZ_CP036276.1"/>
</dbReference>
<sequence length="433" mass="47367" precursor="true">MKRMQLRMNRVAARWCHIMAAVTIIAALSISCISSADDELVVNTKVIHDNGRGSMGSIAFSSDGSCLVGVKDTTRLANRLFDFLSNQSNHVWEGEYVVYDVRTGKTDILPIPAGKCISARVVPVGRDKNGKIPESDVVSVQLVSPKQLGVEGNRFDGIKVKSVKSGKTIATFPLKKDSPKHNLSISVDSAFTALAICNYEPLKGNKYFYHRGRFELWSLSDQQRRISRDSEDIGYYSVGFSPDGATLALGGGKTVTVPKALTFGKRSVVLDVPSHSAMINVWGVVEGKELKSFAYGETRGIHSVVFSRDGKILVTGDLDGSLMWWRASTGEQIAKVKLDVPKPIKGRSYGGPRIYCCALSPSGETLAVGVGSWNRGSRWGEVRLVDMQSKKVFATVWENHIQVILNVQFSNDGKMLAASSVDGTLMLWELRSE</sequence>
<dbReference type="EMBL" id="CP036276">
    <property type="protein sequence ID" value="QDU45918.1"/>
    <property type="molecule type" value="Genomic_DNA"/>
</dbReference>
<dbReference type="InterPro" id="IPR011047">
    <property type="entry name" value="Quinoprotein_ADH-like_sf"/>
</dbReference>